<dbReference type="SUPFAM" id="SSF102114">
    <property type="entry name" value="Radical SAM enzymes"/>
    <property type="match status" value="1"/>
</dbReference>
<dbReference type="EMBL" id="CP036172">
    <property type="protein sequence ID" value="QSZ68191.1"/>
    <property type="molecule type" value="Genomic_DNA"/>
</dbReference>
<dbReference type="AlphaFoldDB" id="A0A8A3S989"/>
<dbReference type="InterPro" id="IPR051196">
    <property type="entry name" value="RSAD2/Viperin_antiviral"/>
</dbReference>
<protein>
    <submittedName>
        <fullName evidence="9">Radical SAM protein</fullName>
    </submittedName>
</protein>
<organism evidence="9 10">
    <name type="scientific">Methanofollis aquaemaris</name>
    <dbReference type="NCBI Taxonomy" id="126734"/>
    <lineage>
        <taxon>Archaea</taxon>
        <taxon>Methanobacteriati</taxon>
        <taxon>Methanobacteriota</taxon>
        <taxon>Stenosarchaea group</taxon>
        <taxon>Methanomicrobia</taxon>
        <taxon>Methanomicrobiales</taxon>
        <taxon>Methanomicrobiaceae</taxon>
        <taxon>Methanofollis</taxon>
    </lineage>
</organism>
<keyword evidence="4" id="KW-0479">Metal-binding</keyword>
<name>A0A8A3S989_9EURY</name>
<evidence type="ECO:0000256" key="7">
    <source>
        <dbReference type="ARBA" id="ARBA00023118"/>
    </source>
</evidence>
<evidence type="ECO:0000256" key="4">
    <source>
        <dbReference type="ARBA" id="ARBA00022723"/>
    </source>
</evidence>
<gene>
    <name evidence="9" type="ORF">RJ40_12145</name>
</gene>
<dbReference type="GO" id="GO:0003824">
    <property type="term" value="F:catalytic activity"/>
    <property type="evidence" value="ECO:0007669"/>
    <property type="project" value="InterPro"/>
</dbReference>
<comment type="cofactor">
    <cofactor evidence="1">
        <name>[4Fe-4S] cluster</name>
        <dbReference type="ChEBI" id="CHEBI:49883"/>
    </cofactor>
</comment>
<dbReference type="Gene3D" id="3.20.20.70">
    <property type="entry name" value="Aldolase class I"/>
    <property type="match status" value="1"/>
</dbReference>
<dbReference type="InterPro" id="IPR013785">
    <property type="entry name" value="Aldolase_TIM"/>
</dbReference>
<dbReference type="SMART" id="SM00729">
    <property type="entry name" value="Elp3"/>
    <property type="match status" value="1"/>
</dbReference>
<dbReference type="GeneID" id="76425131"/>
<dbReference type="PROSITE" id="PS51918">
    <property type="entry name" value="RADICAL_SAM"/>
    <property type="match status" value="1"/>
</dbReference>
<dbReference type="InterPro" id="IPR006638">
    <property type="entry name" value="Elp3/MiaA/NifB-like_rSAM"/>
</dbReference>
<evidence type="ECO:0000256" key="1">
    <source>
        <dbReference type="ARBA" id="ARBA00001966"/>
    </source>
</evidence>
<dbReference type="PANTHER" id="PTHR21339:SF0">
    <property type="entry name" value="S-ADENOSYLMETHIONINE-DEPENDENT NUCLEOTIDE DEHYDRATASE RSAD2"/>
    <property type="match status" value="1"/>
</dbReference>
<feature type="domain" description="Radical SAM core" evidence="8">
    <location>
        <begin position="1"/>
        <end position="207"/>
    </location>
</feature>
<dbReference type="GO" id="GO:0051539">
    <property type="term" value="F:4 iron, 4 sulfur cluster binding"/>
    <property type="evidence" value="ECO:0007669"/>
    <property type="project" value="UniProtKB-KW"/>
</dbReference>
<proteinExistence type="predicted"/>
<sequence>MPQLLPRSANWHMTSACNYHCKFCCMQKLTGDLTSMTRAEEVLHHLKRLGIEKINFVGGEPLCSSWIYDVTQRAKEMGFVVGITSNGALLTENTLNRLSGSVDWIGLSIDSASDEIEKRLGRGDGSHVRHCTEVSEMVQGLGIKLKINTTVTKLTCQEDMREFIRSINPDRWKVFQFLHVPGQNDDAVASLGITDEEFSWFRYINQDLRLRHGTSPVFESADCMLDSYLMLTPSGSIFLNTEFPFREYPIESVSADMLPRILNVENYFSRGAVYAW</sequence>
<dbReference type="SFLD" id="SFLDG01067">
    <property type="entry name" value="SPASM/twitch_domain_containing"/>
    <property type="match status" value="1"/>
</dbReference>
<evidence type="ECO:0000313" key="9">
    <source>
        <dbReference type="EMBL" id="QSZ68191.1"/>
    </source>
</evidence>
<evidence type="ECO:0000313" key="10">
    <source>
        <dbReference type="Proteomes" id="UP001042704"/>
    </source>
</evidence>
<dbReference type="Pfam" id="PF04055">
    <property type="entry name" value="Radical_SAM"/>
    <property type="match status" value="1"/>
</dbReference>
<dbReference type="KEGG" id="maqe:RJ40_12145"/>
<keyword evidence="3" id="KW-0949">S-adenosyl-L-methionine</keyword>
<evidence type="ECO:0000256" key="5">
    <source>
        <dbReference type="ARBA" id="ARBA00023004"/>
    </source>
</evidence>
<dbReference type="GO" id="GO:0051607">
    <property type="term" value="P:defense response to virus"/>
    <property type="evidence" value="ECO:0007669"/>
    <property type="project" value="UniProtKB-KW"/>
</dbReference>
<accession>A0A8A3S989</accession>
<keyword evidence="6" id="KW-0411">Iron-sulfur</keyword>
<keyword evidence="10" id="KW-1185">Reference proteome</keyword>
<keyword evidence="2" id="KW-0004">4Fe-4S</keyword>
<dbReference type="RefSeq" id="WP_265581137.1">
    <property type="nucleotide sequence ID" value="NZ_CP036172.1"/>
</dbReference>
<reference evidence="9" key="1">
    <citation type="journal article" date="2001" name="Int. J. Syst. Evol. Microbiol.">
        <title>Methanofollis aquaemaris sp. nov., a methanogen isolated from an aquaculture fish pond.</title>
        <authorList>
            <person name="Lai M.C."/>
            <person name="Chen S.C."/>
        </authorList>
    </citation>
    <scope>NUCLEOTIDE SEQUENCE</scope>
    <source>
        <strain evidence="9">N2F9704</strain>
    </source>
</reference>
<dbReference type="NCBIfam" id="NF038283">
    <property type="entry name" value="viperin_w_prok"/>
    <property type="match status" value="1"/>
</dbReference>
<dbReference type="InterPro" id="IPR007197">
    <property type="entry name" value="rSAM"/>
</dbReference>
<evidence type="ECO:0000256" key="2">
    <source>
        <dbReference type="ARBA" id="ARBA00022485"/>
    </source>
</evidence>
<reference evidence="9" key="2">
    <citation type="submission" date="2019-02" db="EMBL/GenBank/DDBJ databases">
        <authorList>
            <person name="Chen S.-C."/>
            <person name="Chien H.-H."/>
            <person name="Lai M.-C."/>
        </authorList>
    </citation>
    <scope>NUCLEOTIDE SEQUENCE</scope>
    <source>
        <strain evidence="9">N2F9704</strain>
    </source>
</reference>
<keyword evidence="7" id="KW-0051">Antiviral defense</keyword>
<dbReference type="SFLD" id="SFLDS00029">
    <property type="entry name" value="Radical_SAM"/>
    <property type="match status" value="1"/>
</dbReference>
<dbReference type="Proteomes" id="UP001042704">
    <property type="component" value="Chromosome"/>
</dbReference>
<dbReference type="CDD" id="cd01335">
    <property type="entry name" value="Radical_SAM"/>
    <property type="match status" value="1"/>
</dbReference>
<evidence type="ECO:0000259" key="8">
    <source>
        <dbReference type="PROSITE" id="PS51918"/>
    </source>
</evidence>
<dbReference type="InterPro" id="IPR058240">
    <property type="entry name" value="rSAM_sf"/>
</dbReference>
<dbReference type="PANTHER" id="PTHR21339">
    <property type="entry name" value="RADICAL S-ADENOSYL METHIONINE DOMAIN-CONTAINING PROTEIN 2"/>
    <property type="match status" value="1"/>
</dbReference>
<dbReference type="GO" id="GO:0046872">
    <property type="term" value="F:metal ion binding"/>
    <property type="evidence" value="ECO:0007669"/>
    <property type="project" value="UniProtKB-KW"/>
</dbReference>
<keyword evidence="5" id="KW-0408">Iron</keyword>
<evidence type="ECO:0000256" key="6">
    <source>
        <dbReference type="ARBA" id="ARBA00023014"/>
    </source>
</evidence>
<evidence type="ECO:0000256" key="3">
    <source>
        <dbReference type="ARBA" id="ARBA00022691"/>
    </source>
</evidence>